<dbReference type="PROSITE" id="PS50405">
    <property type="entry name" value="GST_CTER"/>
    <property type="match status" value="1"/>
</dbReference>
<evidence type="ECO:0000259" key="1">
    <source>
        <dbReference type="PROSITE" id="PS50404"/>
    </source>
</evidence>
<evidence type="ECO:0000313" key="4">
    <source>
        <dbReference type="Proteomes" id="UP000799438"/>
    </source>
</evidence>
<dbReference type="SUPFAM" id="SSF52833">
    <property type="entry name" value="Thioredoxin-like"/>
    <property type="match status" value="1"/>
</dbReference>
<dbReference type="InterPro" id="IPR010987">
    <property type="entry name" value="Glutathione-S-Trfase_C-like"/>
</dbReference>
<dbReference type="Pfam" id="PF13410">
    <property type="entry name" value="GST_C_2"/>
    <property type="match status" value="1"/>
</dbReference>
<reference evidence="3" key="1">
    <citation type="journal article" date="2020" name="Stud. Mycol.">
        <title>101 Dothideomycetes genomes: a test case for predicting lifestyles and emergence of pathogens.</title>
        <authorList>
            <person name="Haridas S."/>
            <person name="Albert R."/>
            <person name="Binder M."/>
            <person name="Bloem J."/>
            <person name="Labutti K."/>
            <person name="Salamov A."/>
            <person name="Andreopoulos B."/>
            <person name="Baker S."/>
            <person name="Barry K."/>
            <person name="Bills G."/>
            <person name="Bluhm B."/>
            <person name="Cannon C."/>
            <person name="Castanera R."/>
            <person name="Culley D."/>
            <person name="Daum C."/>
            <person name="Ezra D."/>
            <person name="Gonzalez J."/>
            <person name="Henrissat B."/>
            <person name="Kuo A."/>
            <person name="Liang C."/>
            <person name="Lipzen A."/>
            <person name="Lutzoni F."/>
            <person name="Magnuson J."/>
            <person name="Mondo S."/>
            <person name="Nolan M."/>
            <person name="Ohm R."/>
            <person name="Pangilinan J."/>
            <person name="Park H.-J."/>
            <person name="Ramirez L."/>
            <person name="Alfaro M."/>
            <person name="Sun H."/>
            <person name="Tritt A."/>
            <person name="Yoshinaga Y."/>
            <person name="Zwiers L.-H."/>
            <person name="Turgeon B."/>
            <person name="Goodwin S."/>
            <person name="Spatafora J."/>
            <person name="Crous P."/>
            <person name="Grigoriev I."/>
        </authorList>
    </citation>
    <scope>NUCLEOTIDE SEQUENCE</scope>
    <source>
        <strain evidence="3">CBS 121167</strain>
    </source>
</reference>
<name>A0A6A6BNN4_9PEZI</name>
<dbReference type="AlphaFoldDB" id="A0A6A6BNN4"/>
<organism evidence="3 4">
    <name type="scientific">Aplosporella prunicola CBS 121167</name>
    <dbReference type="NCBI Taxonomy" id="1176127"/>
    <lineage>
        <taxon>Eukaryota</taxon>
        <taxon>Fungi</taxon>
        <taxon>Dikarya</taxon>
        <taxon>Ascomycota</taxon>
        <taxon>Pezizomycotina</taxon>
        <taxon>Dothideomycetes</taxon>
        <taxon>Dothideomycetes incertae sedis</taxon>
        <taxon>Botryosphaeriales</taxon>
        <taxon>Aplosporellaceae</taxon>
        <taxon>Aplosporella</taxon>
    </lineage>
</organism>
<dbReference type="SUPFAM" id="SSF47616">
    <property type="entry name" value="GST C-terminal domain-like"/>
    <property type="match status" value="1"/>
</dbReference>
<dbReference type="Gene3D" id="1.20.1050.10">
    <property type="match status" value="1"/>
</dbReference>
<evidence type="ECO:0008006" key="5">
    <source>
        <dbReference type="Google" id="ProtNLM"/>
    </source>
</evidence>
<feature type="domain" description="GST C-terminal" evidence="2">
    <location>
        <begin position="112"/>
        <end position="247"/>
    </location>
</feature>
<dbReference type="GO" id="GO:0005737">
    <property type="term" value="C:cytoplasm"/>
    <property type="evidence" value="ECO:0007669"/>
    <property type="project" value="TreeGrafter"/>
</dbReference>
<dbReference type="OrthoDB" id="4951845at2759"/>
<evidence type="ECO:0000259" key="2">
    <source>
        <dbReference type="PROSITE" id="PS50405"/>
    </source>
</evidence>
<dbReference type="PANTHER" id="PTHR43968">
    <property type="match status" value="1"/>
</dbReference>
<dbReference type="PANTHER" id="PTHR43968:SF13">
    <property type="entry name" value="GLUTATHIONE TRANSFERASE OMEGA-1"/>
    <property type="match status" value="1"/>
</dbReference>
<dbReference type="InterPro" id="IPR050983">
    <property type="entry name" value="GST_Omega/HSP26"/>
</dbReference>
<keyword evidence="4" id="KW-1185">Reference proteome</keyword>
<dbReference type="SFLD" id="SFLDG00358">
    <property type="entry name" value="Main_(cytGST)"/>
    <property type="match status" value="1"/>
</dbReference>
<evidence type="ECO:0000313" key="3">
    <source>
        <dbReference type="EMBL" id="KAF2144447.1"/>
    </source>
</evidence>
<dbReference type="GeneID" id="54300470"/>
<dbReference type="CDD" id="cd00570">
    <property type="entry name" value="GST_N_family"/>
    <property type="match status" value="1"/>
</dbReference>
<gene>
    <name evidence="3" type="ORF">K452DRAFT_306284</name>
</gene>
<dbReference type="Proteomes" id="UP000799438">
    <property type="component" value="Unassembled WGS sequence"/>
</dbReference>
<feature type="domain" description="GST N-terminal" evidence="1">
    <location>
        <begin position="27"/>
        <end position="105"/>
    </location>
</feature>
<dbReference type="InterPro" id="IPR036249">
    <property type="entry name" value="Thioredoxin-like_sf"/>
</dbReference>
<dbReference type="Pfam" id="PF13409">
    <property type="entry name" value="GST_N_2"/>
    <property type="match status" value="1"/>
</dbReference>
<dbReference type="CDD" id="cd00299">
    <property type="entry name" value="GST_C_family"/>
    <property type="match status" value="1"/>
</dbReference>
<dbReference type="InterPro" id="IPR040079">
    <property type="entry name" value="Glutathione_S-Trfase"/>
</dbReference>
<protein>
    <recommendedName>
        <fullName evidence="5">GST N-terminal domain-containing protein</fullName>
    </recommendedName>
</protein>
<dbReference type="InterPro" id="IPR036282">
    <property type="entry name" value="Glutathione-S-Trfase_C_sf"/>
</dbReference>
<accession>A0A6A6BNN4</accession>
<dbReference type="EMBL" id="ML995479">
    <property type="protein sequence ID" value="KAF2144447.1"/>
    <property type="molecule type" value="Genomic_DNA"/>
</dbReference>
<dbReference type="Gene3D" id="3.40.30.10">
    <property type="entry name" value="Glutaredoxin"/>
    <property type="match status" value="1"/>
</dbReference>
<sequence length="273" mass="31607">MTQEHPDIYPEATGLAKATVQVHQAETPLKLYGGWFCPFVQRIWLILEEKGIPYQFIEVNPYNRPESLLRLNPRGLTPALEYNKKPLYESTVIAEFLDEAYLEHMPRLYPEDLYEKARSKIWIDYVTSRIVPAWFRFLQYQPTQGEDGLEGLKKVQQEFLGYLREWTKEMDQEGPYFLGAEPTMADLTLGPFVVRCWLLDHFKGGSGIPKEGEAGDDELWRRWRKYAEALATRKSVKETTSEPDKYLSFYKWYAGGAAHSELAKATRAGRGLP</sequence>
<proteinExistence type="predicted"/>
<dbReference type="PROSITE" id="PS50404">
    <property type="entry name" value="GST_NTER"/>
    <property type="match status" value="1"/>
</dbReference>
<dbReference type="SFLD" id="SFLDS00019">
    <property type="entry name" value="Glutathione_Transferase_(cytos"/>
    <property type="match status" value="1"/>
</dbReference>
<dbReference type="InterPro" id="IPR004045">
    <property type="entry name" value="Glutathione_S-Trfase_N"/>
</dbReference>
<dbReference type="RefSeq" id="XP_033400159.1">
    <property type="nucleotide sequence ID" value="XM_033542973.1"/>
</dbReference>